<accession>A0A099I899</accession>
<organism evidence="1 2">
    <name type="scientific">Clostridium innocuum</name>
    <dbReference type="NCBI Taxonomy" id="1522"/>
    <lineage>
        <taxon>Bacteria</taxon>
        <taxon>Bacillati</taxon>
        <taxon>Bacillota</taxon>
        <taxon>Clostridia</taxon>
        <taxon>Eubacteriales</taxon>
        <taxon>Clostridiaceae</taxon>
        <taxon>Clostridium</taxon>
    </lineage>
</organism>
<dbReference type="EMBL" id="JQIF01000029">
    <property type="protein sequence ID" value="KGJ53890.1"/>
    <property type="molecule type" value="Genomic_DNA"/>
</dbReference>
<proteinExistence type="predicted"/>
<gene>
    <name evidence="1" type="ORF">CIAN88_06665</name>
</gene>
<dbReference type="RefSeq" id="WP_044904699.1">
    <property type="nucleotide sequence ID" value="NZ_JQIF01000029.1"/>
</dbReference>
<dbReference type="AlphaFoldDB" id="A0A099I899"/>
<sequence length="174" mass="20848">MNKECNSLNKYIQYDFEYIKDKFNKEYKNINEDDFKKMIPMTSDRRKLEEFYQQTGITVFYNYVTEEKSLFFNRCGAYPEYDEGWGRHLPASGTYFEEDGDIGLECDVLIEERVQYIGVTKDYKNYVIIPKGVQSEEIFEINDEFDEVLEIEEETMCGVDLSLEKFNRFYIQVN</sequence>
<name>A0A099I899_CLOIN</name>
<dbReference type="Proteomes" id="UP000030008">
    <property type="component" value="Unassembled WGS sequence"/>
</dbReference>
<reference evidence="1 2" key="1">
    <citation type="submission" date="2014-08" db="EMBL/GenBank/DDBJ databases">
        <title>Clostridium innocuum, an unnegligible vancomycin-resistant pathogen causing extra-intestinal infections.</title>
        <authorList>
            <person name="Feng Y."/>
            <person name="Chiu C.-H."/>
        </authorList>
    </citation>
    <scope>NUCLEOTIDE SEQUENCE [LARGE SCALE GENOMIC DNA]</scope>
    <source>
        <strain evidence="1 2">AN88</strain>
    </source>
</reference>
<protein>
    <submittedName>
        <fullName evidence="1">Uncharacterized protein</fullName>
    </submittedName>
</protein>
<comment type="caution">
    <text evidence="1">The sequence shown here is derived from an EMBL/GenBank/DDBJ whole genome shotgun (WGS) entry which is preliminary data.</text>
</comment>
<evidence type="ECO:0000313" key="1">
    <source>
        <dbReference type="EMBL" id="KGJ53890.1"/>
    </source>
</evidence>
<evidence type="ECO:0000313" key="2">
    <source>
        <dbReference type="Proteomes" id="UP000030008"/>
    </source>
</evidence>